<name>A0A2M7T9R8_9ACTN</name>
<dbReference type="NCBIfam" id="NF004885">
    <property type="entry name" value="PRK06246.1"/>
    <property type="match status" value="1"/>
</dbReference>
<dbReference type="GO" id="GO:0046872">
    <property type="term" value="F:metal ion binding"/>
    <property type="evidence" value="ECO:0007669"/>
    <property type="project" value="UniProtKB-KW"/>
</dbReference>
<reference evidence="9" key="1">
    <citation type="submission" date="2017-09" db="EMBL/GenBank/DDBJ databases">
        <title>Depth-based differentiation of microbial function through sediment-hosted aquifers and enrichment of novel symbionts in the deep terrestrial subsurface.</title>
        <authorList>
            <person name="Probst A.J."/>
            <person name="Ladd B."/>
            <person name="Jarett J.K."/>
            <person name="Geller-Mcgrath D.E."/>
            <person name="Sieber C.M.K."/>
            <person name="Emerson J.B."/>
            <person name="Anantharaman K."/>
            <person name="Thomas B.C."/>
            <person name="Malmstrom R."/>
            <person name="Stieglmeier M."/>
            <person name="Klingl A."/>
            <person name="Woyke T."/>
            <person name="Ryan C.M."/>
            <person name="Banfield J.F."/>
        </authorList>
    </citation>
    <scope>NUCLEOTIDE SEQUENCE [LARGE SCALE GENOMIC DNA]</scope>
</reference>
<keyword evidence="2" id="KW-0004">4Fe-4S</keyword>
<feature type="domain" description="Fe-S hydro-lyase tartrate dehydratase alpha-type catalytic" evidence="7">
    <location>
        <begin position="11"/>
        <end position="268"/>
    </location>
</feature>
<keyword evidence="6 8" id="KW-0456">Lyase</keyword>
<evidence type="ECO:0000256" key="6">
    <source>
        <dbReference type="ARBA" id="ARBA00023239"/>
    </source>
</evidence>
<dbReference type="PANTHER" id="PTHR30389:SF17">
    <property type="entry name" value="L(+)-TARTRATE DEHYDRATASE SUBUNIT ALPHA-RELATED"/>
    <property type="match status" value="1"/>
</dbReference>
<dbReference type="AlphaFoldDB" id="A0A2M7T9R8"/>
<feature type="non-terminal residue" evidence="8">
    <location>
        <position position="268"/>
    </location>
</feature>
<protein>
    <submittedName>
        <fullName evidence="8">Fumarate hydratase</fullName>
        <ecNumber evidence="8">4.2.1.2</ecNumber>
    </submittedName>
</protein>
<evidence type="ECO:0000313" key="8">
    <source>
        <dbReference type="EMBL" id="PIZ40427.1"/>
    </source>
</evidence>
<dbReference type="NCBIfam" id="TIGR00722">
    <property type="entry name" value="ttdA_fumA_fumB"/>
    <property type="match status" value="1"/>
</dbReference>
<dbReference type="EMBL" id="PFNG01000091">
    <property type="protein sequence ID" value="PIZ40427.1"/>
    <property type="molecule type" value="Genomic_DNA"/>
</dbReference>
<organism evidence="8 9">
    <name type="scientific">Candidatus Aquicultor secundus</name>
    <dbReference type="NCBI Taxonomy" id="1973895"/>
    <lineage>
        <taxon>Bacteria</taxon>
        <taxon>Bacillati</taxon>
        <taxon>Actinomycetota</taxon>
        <taxon>Candidatus Aquicultoria</taxon>
        <taxon>Candidatus Aquicultorales</taxon>
        <taxon>Candidatus Aquicultoraceae</taxon>
        <taxon>Candidatus Aquicultor</taxon>
    </lineage>
</organism>
<dbReference type="GO" id="GO:0004333">
    <property type="term" value="F:fumarate hydratase activity"/>
    <property type="evidence" value="ECO:0007669"/>
    <property type="project" value="UniProtKB-EC"/>
</dbReference>
<dbReference type="EC" id="4.2.1.2" evidence="8"/>
<dbReference type="RefSeq" id="WP_286976199.1">
    <property type="nucleotide sequence ID" value="NZ_PFNG01000091.1"/>
</dbReference>
<keyword evidence="3" id="KW-0479">Metal-binding</keyword>
<comment type="caution">
    <text evidence="8">The sequence shown here is derived from an EMBL/GenBank/DDBJ whole genome shotgun (WGS) entry which is preliminary data.</text>
</comment>
<dbReference type="Pfam" id="PF05681">
    <property type="entry name" value="Fumerase"/>
    <property type="match status" value="1"/>
</dbReference>
<dbReference type="InterPro" id="IPR051208">
    <property type="entry name" value="Class-I_Fumarase/Tartrate_DH"/>
</dbReference>
<dbReference type="InterPro" id="IPR004646">
    <property type="entry name" value="Fe-S_hydro-lyase_TtdA-typ_cat"/>
</dbReference>
<evidence type="ECO:0000256" key="2">
    <source>
        <dbReference type="ARBA" id="ARBA00022485"/>
    </source>
</evidence>
<evidence type="ECO:0000313" key="9">
    <source>
        <dbReference type="Proteomes" id="UP000230956"/>
    </source>
</evidence>
<evidence type="ECO:0000256" key="1">
    <source>
        <dbReference type="ARBA" id="ARBA00008876"/>
    </source>
</evidence>
<evidence type="ECO:0000259" key="7">
    <source>
        <dbReference type="Pfam" id="PF05681"/>
    </source>
</evidence>
<sequence length="268" mass="28375">MREIPAAELTRIVKDLCLKANTGLRPDVLEAVRASLAVETSPTGREVLEQVLQNAELAASEKLPICQDTGYVSVFIQLGQDVWLKGDIAEAINEGVRQAYAEGFLRKSIVARPIFGRENTGDNTPAFINIDLVAGDKVKIIVMPKGGGTENASRLRMLPVSKDADAVKRFVLEMAENAAKSCPPVIVGVGVGGSFDKVGLLAKKALLRPLSDKNPDPQLAAFEGELLTEINNLGIGPAGLGGKVTALGVKIETMPTHIACLPAAIAFN</sequence>
<dbReference type="GO" id="GO:0051539">
    <property type="term" value="F:4 iron, 4 sulfur cluster binding"/>
    <property type="evidence" value="ECO:0007669"/>
    <property type="project" value="UniProtKB-KW"/>
</dbReference>
<comment type="similarity">
    <text evidence="1">Belongs to the class-I fumarase family.</text>
</comment>
<evidence type="ECO:0000256" key="5">
    <source>
        <dbReference type="ARBA" id="ARBA00023014"/>
    </source>
</evidence>
<accession>A0A2M7T9R8</accession>
<evidence type="ECO:0000256" key="4">
    <source>
        <dbReference type="ARBA" id="ARBA00023004"/>
    </source>
</evidence>
<evidence type="ECO:0000256" key="3">
    <source>
        <dbReference type="ARBA" id="ARBA00022723"/>
    </source>
</evidence>
<gene>
    <name evidence="8" type="ORF">COY37_03835</name>
</gene>
<proteinExistence type="inferred from homology"/>
<dbReference type="Proteomes" id="UP000230956">
    <property type="component" value="Unassembled WGS sequence"/>
</dbReference>
<keyword evidence="5" id="KW-0411">Iron-sulfur</keyword>
<keyword evidence="4" id="KW-0408">Iron</keyword>
<dbReference type="PANTHER" id="PTHR30389">
    <property type="entry name" value="FUMARATE HYDRATASE-RELATED"/>
    <property type="match status" value="1"/>
</dbReference>